<dbReference type="OrthoDB" id="6120981at2"/>
<gene>
    <name evidence="2" type="ORF">SVA_2276</name>
</gene>
<evidence type="ECO:0008006" key="4">
    <source>
        <dbReference type="Google" id="ProtNLM"/>
    </source>
</evidence>
<feature type="chain" id="PRO_5008571352" description="Lipoprotein" evidence="1">
    <location>
        <begin position="21"/>
        <end position="105"/>
    </location>
</feature>
<evidence type="ECO:0000313" key="3">
    <source>
        <dbReference type="Proteomes" id="UP000218899"/>
    </source>
</evidence>
<keyword evidence="1" id="KW-0732">Signal</keyword>
<dbReference type="Proteomes" id="UP000218899">
    <property type="component" value="Chromosome"/>
</dbReference>
<sequence length="105" mass="11310">MAKRFLSLVLLAALAGCVFVQPTVEGKKVRVLTAGEVERCRLVSTLTAQVTDRIGNIPRSREAVEDDVLQHAKNEAAVLGGDTIVAVSELAEGRQTFNVYSCLKP</sequence>
<name>A0A1B4V5L0_9GAMM</name>
<dbReference type="AlphaFoldDB" id="A0A1B4V5L0"/>
<dbReference type="Pfam" id="PF13698">
    <property type="entry name" value="DUF4156"/>
    <property type="match status" value="1"/>
</dbReference>
<dbReference type="EMBL" id="AP014936">
    <property type="protein sequence ID" value="BAU48826.1"/>
    <property type="molecule type" value="Genomic_DNA"/>
</dbReference>
<dbReference type="PROSITE" id="PS51257">
    <property type="entry name" value="PROKAR_LIPOPROTEIN"/>
    <property type="match status" value="1"/>
</dbReference>
<dbReference type="InterPro" id="IPR025294">
    <property type="entry name" value="DUF4156"/>
</dbReference>
<feature type="signal peptide" evidence="1">
    <location>
        <begin position="1"/>
        <end position="20"/>
    </location>
</feature>
<proteinExistence type="predicted"/>
<evidence type="ECO:0000313" key="2">
    <source>
        <dbReference type="EMBL" id="BAU48826.1"/>
    </source>
</evidence>
<accession>A0A1B4V5L0</accession>
<dbReference type="RefSeq" id="WP_096461303.1">
    <property type="nucleotide sequence ID" value="NZ_AP014936.1"/>
</dbReference>
<evidence type="ECO:0000256" key="1">
    <source>
        <dbReference type="SAM" id="SignalP"/>
    </source>
</evidence>
<organism evidence="2 3">
    <name type="scientific">Sulfurifustis variabilis</name>
    <dbReference type="NCBI Taxonomy" id="1675686"/>
    <lineage>
        <taxon>Bacteria</taxon>
        <taxon>Pseudomonadati</taxon>
        <taxon>Pseudomonadota</taxon>
        <taxon>Gammaproteobacteria</taxon>
        <taxon>Acidiferrobacterales</taxon>
        <taxon>Acidiferrobacteraceae</taxon>
        <taxon>Sulfurifustis</taxon>
    </lineage>
</organism>
<reference evidence="2 3" key="1">
    <citation type="submission" date="2015-08" db="EMBL/GenBank/DDBJ databases">
        <title>Complete genome sequence of Sulfurifustis variabilis.</title>
        <authorList>
            <person name="Miura A."/>
            <person name="Kojima H."/>
            <person name="Fukui M."/>
        </authorList>
    </citation>
    <scope>NUCLEOTIDE SEQUENCE [LARGE SCALE GENOMIC DNA]</scope>
    <source>
        <strain evidence="3">skN76</strain>
    </source>
</reference>
<keyword evidence="3" id="KW-1185">Reference proteome</keyword>
<dbReference type="KEGG" id="sva:SVA_2276"/>
<protein>
    <recommendedName>
        <fullName evidence="4">Lipoprotein</fullName>
    </recommendedName>
</protein>